<accession>A0A8S5U374</accession>
<name>A0A8S5U374_9CAUD</name>
<keyword evidence="1" id="KW-0812">Transmembrane</keyword>
<organism evidence="2">
    <name type="scientific">Siphoviridae sp. ctoyo6</name>
    <dbReference type="NCBI Taxonomy" id="2825674"/>
    <lineage>
        <taxon>Viruses</taxon>
        <taxon>Duplodnaviria</taxon>
        <taxon>Heunggongvirae</taxon>
        <taxon>Uroviricota</taxon>
        <taxon>Caudoviricetes</taxon>
    </lineage>
</organism>
<evidence type="ECO:0000313" key="2">
    <source>
        <dbReference type="EMBL" id="DAF88877.1"/>
    </source>
</evidence>
<feature type="transmembrane region" description="Helical" evidence="1">
    <location>
        <begin position="6"/>
        <end position="27"/>
    </location>
</feature>
<evidence type="ECO:0000256" key="1">
    <source>
        <dbReference type="SAM" id="Phobius"/>
    </source>
</evidence>
<feature type="transmembrane region" description="Helical" evidence="1">
    <location>
        <begin position="47"/>
        <end position="66"/>
    </location>
</feature>
<dbReference type="EMBL" id="BK015998">
    <property type="protein sequence ID" value="DAF88877.1"/>
    <property type="molecule type" value="Genomic_DNA"/>
</dbReference>
<keyword evidence="1" id="KW-0472">Membrane</keyword>
<proteinExistence type="predicted"/>
<protein>
    <submittedName>
        <fullName evidence="2">Uncharacterized protein</fullName>
    </submittedName>
</protein>
<keyword evidence="1" id="KW-1133">Transmembrane helix</keyword>
<reference evidence="2" key="1">
    <citation type="journal article" date="2021" name="Proc. Natl. Acad. Sci. U.S.A.">
        <title>A Catalog of Tens of Thousands of Viruses from Human Metagenomes Reveals Hidden Associations with Chronic Diseases.</title>
        <authorList>
            <person name="Tisza M.J."/>
            <person name="Buck C.B."/>
        </authorList>
    </citation>
    <scope>NUCLEOTIDE SEQUENCE</scope>
    <source>
        <strain evidence="2">Ctoyo6</strain>
    </source>
</reference>
<sequence>MSLLQIPLFVPPSFKLDLFFLFSYTFLIRTAMPITQERNFTMSVSELITLITATLGLILSVLQWIYTLYSKRTNFSMSIEKFQFHTNKSYSRAIFTLMIWNNSSAPLTITRMNINSVNCLIKHQWVGDRYYPTFPENDIPRTERELSPDFPITIAAYGGGLYPIIFDFDPNTTLDKLIPIIVQTSNCRRKFTLFCPEYDKSKLYF</sequence>